<dbReference type="KEGG" id="lbc:LACBIDRAFT_295676"/>
<dbReference type="HOGENOM" id="CLU_1151954_0_0_1"/>
<protein>
    <submittedName>
        <fullName evidence="1">Predicted protein</fullName>
    </submittedName>
</protein>
<evidence type="ECO:0000313" key="1">
    <source>
        <dbReference type="EMBL" id="EDR00853.1"/>
    </source>
</evidence>
<dbReference type="RefSeq" id="XP_001888447.1">
    <property type="nucleotide sequence ID" value="XM_001888412.1"/>
</dbReference>
<dbReference type="OrthoDB" id="4584900at2759"/>
<dbReference type="GeneID" id="6084094"/>
<organism evidence="2">
    <name type="scientific">Laccaria bicolor (strain S238N-H82 / ATCC MYA-4686)</name>
    <name type="common">Bicoloured deceiver</name>
    <name type="synonym">Laccaria laccata var. bicolor</name>
    <dbReference type="NCBI Taxonomy" id="486041"/>
    <lineage>
        <taxon>Eukaryota</taxon>
        <taxon>Fungi</taxon>
        <taxon>Dikarya</taxon>
        <taxon>Basidiomycota</taxon>
        <taxon>Agaricomycotina</taxon>
        <taxon>Agaricomycetes</taxon>
        <taxon>Agaricomycetidae</taxon>
        <taxon>Agaricales</taxon>
        <taxon>Agaricineae</taxon>
        <taxon>Hydnangiaceae</taxon>
        <taxon>Laccaria</taxon>
    </lineage>
</organism>
<dbReference type="EMBL" id="DS547145">
    <property type="protein sequence ID" value="EDR00853.1"/>
    <property type="molecule type" value="Genomic_DNA"/>
</dbReference>
<evidence type="ECO:0000313" key="2">
    <source>
        <dbReference type="Proteomes" id="UP000001194"/>
    </source>
</evidence>
<sequence>MLQLRNVLFVFILSLVYLSSAVRLRYRREALIQGNDLSLRTNAARMAAGLGPLPPRRADPTRVAAKRAQPSGNPCTSYTSDYIKVYRSSNGVFLGYIKKTPTEGGYGLTSGQGSAIKISFSACDSSSPISISIDGAPAPNSYLGFTGTNINTGTSSSAILAPVKNTPANSPPSNNMESAVWQFASNHIAAQWVNVDSSKPPTYLFYNPNGSGYIQITADPGKFTQQYPNSYAVYFVVSNTA</sequence>
<name>B0DX12_LACBS</name>
<proteinExistence type="predicted"/>
<reference evidence="1 2" key="1">
    <citation type="journal article" date="2008" name="Nature">
        <title>The genome of Laccaria bicolor provides insights into mycorrhizal symbiosis.</title>
        <authorList>
            <person name="Martin F."/>
            <person name="Aerts A."/>
            <person name="Ahren D."/>
            <person name="Brun A."/>
            <person name="Danchin E.G.J."/>
            <person name="Duchaussoy F."/>
            <person name="Gibon J."/>
            <person name="Kohler A."/>
            <person name="Lindquist E."/>
            <person name="Pereda V."/>
            <person name="Salamov A."/>
            <person name="Shapiro H.J."/>
            <person name="Wuyts J."/>
            <person name="Blaudez D."/>
            <person name="Buee M."/>
            <person name="Brokstein P."/>
            <person name="Canbaeck B."/>
            <person name="Cohen D."/>
            <person name="Courty P.E."/>
            <person name="Coutinho P.M."/>
            <person name="Delaruelle C."/>
            <person name="Detter J.C."/>
            <person name="Deveau A."/>
            <person name="DiFazio S."/>
            <person name="Duplessis S."/>
            <person name="Fraissinet-Tachet L."/>
            <person name="Lucic E."/>
            <person name="Frey-Klett P."/>
            <person name="Fourrey C."/>
            <person name="Feussner I."/>
            <person name="Gay G."/>
            <person name="Grimwood J."/>
            <person name="Hoegger P.J."/>
            <person name="Jain P."/>
            <person name="Kilaru S."/>
            <person name="Labbe J."/>
            <person name="Lin Y.C."/>
            <person name="Legue V."/>
            <person name="Le Tacon F."/>
            <person name="Marmeisse R."/>
            <person name="Melayah D."/>
            <person name="Montanini B."/>
            <person name="Muratet M."/>
            <person name="Nehls U."/>
            <person name="Niculita-Hirzel H."/>
            <person name="Oudot-Le Secq M.P."/>
            <person name="Peter M."/>
            <person name="Quesneville H."/>
            <person name="Rajashekar B."/>
            <person name="Reich M."/>
            <person name="Rouhier N."/>
            <person name="Schmutz J."/>
            <person name="Yin T."/>
            <person name="Chalot M."/>
            <person name="Henrissat B."/>
            <person name="Kuees U."/>
            <person name="Lucas S."/>
            <person name="Van de Peer Y."/>
            <person name="Podila G.K."/>
            <person name="Polle A."/>
            <person name="Pukkila P.J."/>
            <person name="Richardson P.M."/>
            <person name="Rouze P."/>
            <person name="Sanders I.R."/>
            <person name="Stajich J.E."/>
            <person name="Tunlid A."/>
            <person name="Tuskan G."/>
            <person name="Grigoriev I.V."/>
        </authorList>
    </citation>
    <scope>NUCLEOTIDE SEQUENCE [LARGE SCALE GENOMIC DNA]</scope>
    <source>
        <strain evidence="2">S238N-H82 / ATCC MYA-4686</strain>
    </source>
</reference>
<keyword evidence="2" id="KW-1185">Reference proteome</keyword>
<dbReference type="AlphaFoldDB" id="B0DX12"/>
<dbReference type="Proteomes" id="UP000001194">
    <property type="component" value="Unassembled WGS sequence"/>
</dbReference>
<accession>B0DX12</accession>
<gene>
    <name evidence="1" type="ORF">LACBIDRAFT_295676</name>
</gene>
<dbReference type="InParanoid" id="B0DX12"/>